<dbReference type="GO" id="GO:0017118">
    <property type="term" value="F:lipoyltransferase activity"/>
    <property type="evidence" value="ECO:0007669"/>
    <property type="project" value="TreeGrafter"/>
</dbReference>
<evidence type="ECO:0000256" key="6">
    <source>
        <dbReference type="ARBA" id="ARBA00022840"/>
    </source>
</evidence>
<dbReference type="FunFam" id="3.30.930.10:FF:000072">
    <property type="entry name" value="Lipoate--protein ligase"/>
    <property type="match status" value="1"/>
</dbReference>
<dbReference type="CDD" id="cd16443">
    <property type="entry name" value="LplA"/>
    <property type="match status" value="1"/>
</dbReference>
<dbReference type="RefSeq" id="WP_275421330.1">
    <property type="nucleotide sequence ID" value="NZ_CP106877.1"/>
</dbReference>
<evidence type="ECO:0000259" key="8">
    <source>
        <dbReference type="PROSITE" id="PS51733"/>
    </source>
</evidence>
<protein>
    <recommendedName>
        <fullName evidence="3">lipoate--protein ligase</fullName>
        <ecNumber evidence="3">6.3.1.20</ecNumber>
    </recommendedName>
</protein>
<evidence type="ECO:0000256" key="2">
    <source>
        <dbReference type="ARBA" id="ARBA00005124"/>
    </source>
</evidence>
<dbReference type="InterPro" id="IPR045864">
    <property type="entry name" value="aa-tRNA-synth_II/BPL/LPL"/>
</dbReference>
<dbReference type="Pfam" id="PF10437">
    <property type="entry name" value="Lip_prot_lig_C"/>
    <property type="match status" value="1"/>
</dbReference>
<dbReference type="PANTHER" id="PTHR12561:SF3">
    <property type="entry name" value="LIPOYLTRANSFERASE 1, MITOCHONDRIAL"/>
    <property type="match status" value="1"/>
</dbReference>
<keyword evidence="5" id="KW-0547">Nucleotide-binding</keyword>
<sequence length="329" mass="38152">MKYIDNHDVMDATLNLAIEEYALTELDINETYLLFYSMTPTVIVGKNQNTVEEINMDFVREHNVTVTRRLSGGGAVYNDEGDLSFSFITKDDGNSFHNYEKFTKPVVRALRQMGVYAELQGRNDLVVDGKKISGNAQFFTRGRMFSHGTLLYDVNLENVARALNPDAEKYLSKGVKSVRSRVTNIREYLKEDMDIKTFKRKLLEHIFEGKNDIPEYKLTEKDWKRIQEIADKRYRNWNWVYGRSPKFNVQYKHRFPAGTVDIRLKVKNGMINEVAIFGDFFGIGDVKDIEALLIGTRYDRDAVNDKLETVDIGHYFGKITREDLLSLMF</sequence>
<dbReference type="GO" id="GO:0005737">
    <property type="term" value="C:cytoplasm"/>
    <property type="evidence" value="ECO:0007669"/>
    <property type="project" value="TreeGrafter"/>
</dbReference>
<organism evidence="9 10">
    <name type="scientific">Fervidibacillus halotolerans</name>
    <dbReference type="NCBI Taxonomy" id="2980027"/>
    <lineage>
        <taxon>Bacteria</taxon>
        <taxon>Bacillati</taxon>
        <taxon>Bacillota</taxon>
        <taxon>Bacilli</taxon>
        <taxon>Bacillales</taxon>
        <taxon>Bacillaceae</taxon>
        <taxon>Fervidibacillus</taxon>
    </lineage>
</organism>
<dbReference type="EMBL" id="CP106877">
    <property type="protein sequence ID" value="WAA13181.1"/>
    <property type="molecule type" value="Genomic_DNA"/>
</dbReference>
<gene>
    <name evidence="9" type="ORF">OE105_03360</name>
</gene>
<keyword evidence="4 9" id="KW-0436">Ligase</keyword>
<keyword evidence="6" id="KW-0067">ATP-binding</keyword>
<feature type="domain" description="BPL/LPL catalytic" evidence="8">
    <location>
        <begin position="27"/>
        <end position="214"/>
    </location>
</feature>
<dbReference type="PANTHER" id="PTHR12561">
    <property type="entry name" value="LIPOATE-PROTEIN LIGASE"/>
    <property type="match status" value="1"/>
</dbReference>
<dbReference type="InterPro" id="IPR004562">
    <property type="entry name" value="LipoylTrfase_LipoateP_Ligase"/>
</dbReference>
<accession>A0A9E8M2B2</accession>
<dbReference type="SUPFAM" id="SSF82649">
    <property type="entry name" value="SufE/NifU"/>
    <property type="match status" value="1"/>
</dbReference>
<dbReference type="Pfam" id="PF21948">
    <property type="entry name" value="LplA-B_cat"/>
    <property type="match status" value="1"/>
</dbReference>
<evidence type="ECO:0000256" key="3">
    <source>
        <dbReference type="ARBA" id="ARBA00012367"/>
    </source>
</evidence>
<dbReference type="GO" id="GO:0005524">
    <property type="term" value="F:ATP binding"/>
    <property type="evidence" value="ECO:0007669"/>
    <property type="project" value="UniProtKB-KW"/>
</dbReference>
<evidence type="ECO:0000313" key="9">
    <source>
        <dbReference type="EMBL" id="WAA13181.1"/>
    </source>
</evidence>
<keyword evidence="10" id="KW-1185">Reference proteome</keyword>
<name>A0A9E8M2B2_9BACI</name>
<evidence type="ECO:0000256" key="5">
    <source>
        <dbReference type="ARBA" id="ARBA00022741"/>
    </source>
</evidence>
<dbReference type="SUPFAM" id="SSF55681">
    <property type="entry name" value="Class II aaRS and biotin synthetases"/>
    <property type="match status" value="1"/>
</dbReference>
<dbReference type="Proteomes" id="UP001164726">
    <property type="component" value="Chromosome"/>
</dbReference>
<dbReference type="KEGG" id="fhl:OE105_03360"/>
<comment type="pathway">
    <text evidence="2">Protein modification; protein lipoylation via exogenous pathway; protein N(6)-(lipoyl)lysine from lipoate: step 1/2.</text>
</comment>
<evidence type="ECO:0000256" key="4">
    <source>
        <dbReference type="ARBA" id="ARBA00022598"/>
    </source>
</evidence>
<dbReference type="GO" id="GO:0009249">
    <property type="term" value="P:protein lipoylation"/>
    <property type="evidence" value="ECO:0007669"/>
    <property type="project" value="InterPro"/>
</dbReference>
<evidence type="ECO:0000313" key="10">
    <source>
        <dbReference type="Proteomes" id="UP001164726"/>
    </source>
</evidence>
<dbReference type="NCBIfam" id="TIGR00545">
    <property type="entry name" value="lipoyltrans"/>
    <property type="match status" value="1"/>
</dbReference>
<dbReference type="PROSITE" id="PS51733">
    <property type="entry name" value="BPL_LPL_CATALYTIC"/>
    <property type="match status" value="1"/>
</dbReference>
<comment type="pathway">
    <text evidence="1">Protein modification; protein lipoylation via exogenous pathway; protein N(6)-(lipoyl)lysine from lipoate: step 2/2.</text>
</comment>
<comment type="catalytic activity">
    <reaction evidence="7">
        <text>L-lysyl-[lipoyl-carrier protein] + (R)-lipoate + ATP = N(6)-[(R)-lipoyl]-L-lysyl-[lipoyl-carrier protein] + AMP + diphosphate + H(+)</text>
        <dbReference type="Rhea" id="RHEA:49288"/>
        <dbReference type="Rhea" id="RHEA-COMP:10500"/>
        <dbReference type="Rhea" id="RHEA-COMP:10502"/>
        <dbReference type="ChEBI" id="CHEBI:15378"/>
        <dbReference type="ChEBI" id="CHEBI:29969"/>
        <dbReference type="ChEBI" id="CHEBI:30616"/>
        <dbReference type="ChEBI" id="CHEBI:33019"/>
        <dbReference type="ChEBI" id="CHEBI:83088"/>
        <dbReference type="ChEBI" id="CHEBI:83099"/>
        <dbReference type="ChEBI" id="CHEBI:456215"/>
        <dbReference type="EC" id="6.3.1.20"/>
    </reaction>
</comment>
<dbReference type="Gene3D" id="3.30.930.10">
    <property type="entry name" value="Bira Bifunctional Protein, Domain 2"/>
    <property type="match status" value="1"/>
</dbReference>
<proteinExistence type="predicted"/>
<reference evidence="9" key="1">
    <citation type="submission" date="2022-09" db="EMBL/GenBank/DDBJ databases">
        <title>Complete Genomes of Fervidibacillus albus and Fervidibacillus halotolerans isolated from tidal flat sediments.</title>
        <authorList>
            <person name="Kwon K.K."/>
            <person name="Yang S.-H."/>
            <person name="Park M.J."/>
            <person name="Oh H.-M."/>
        </authorList>
    </citation>
    <scope>NUCLEOTIDE SEQUENCE</scope>
    <source>
        <strain evidence="9">MEBiC13594</strain>
    </source>
</reference>
<dbReference type="AlphaFoldDB" id="A0A9E8M2B2"/>
<dbReference type="EC" id="6.3.1.20" evidence="3"/>
<dbReference type="GO" id="GO:0016979">
    <property type="term" value="F:lipoate-protein ligase activity"/>
    <property type="evidence" value="ECO:0007669"/>
    <property type="project" value="UniProtKB-EC"/>
</dbReference>
<evidence type="ECO:0000256" key="7">
    <source>
        <dbReference type="ARBA" id="ARBA00048037"/>
    </source>
</evidence>
<dbReference type="InterPro" id="IPR004143">
    <property type="entry name" value="BPL_LPL_catalytic"/>
</dbReference>
<evidence type="ECO:0000256" key="1">
    <source>
        <dbReference type="ARBA" id="ARBA00005085"/>
    </source>
</evidence>
<dbReference type="Gene3D" id="3.30.390.50">
    <property type="entry name" value="CO dehydrogenase flavoprotein, C-terminal domain"/>
    <property type="match status" value="1"/>
</dbReference>
<dbReference type="InterPro" id="IPR019491">
    <property type="entry name" value="Lipoate_protein_ligase_C"/>
</dbReference>